<dbReference type="Pfam" id="PF01969">
    <property type="entry name" value="Ni_insertion"/>
    <property type="match status" value="1"/>
</dbReference>
<dbReference type="GO" id="GO:0051604">
    <property type="term" value="P:protein maturation"/>
    <property type="evidence" value="ECO:0007669"/>
    <property type="project" value="UniProtKB-UniRule"/>
</dbReference>
<dbReference type="EC" id="4.99.1.12" evidence="2"/>
<dbReference type="GeneID" id="45618550"/>
<dbReference type="EMBL" id="DF238840">
    <property type="protein sequence ID" value="GAF25750.1"/>
    <property type="molecule type" value="Genomic_DNA"/>
</dbReference>
<evidence type="ECO:0000256" key="1">
    <source>
        <dbReference type="ARBA" id="ARBA00022596"/>
    </source>
</evidence>
<name>A0A0S6UEA3_NEOTH</name>
<dbReference type="Gene3D" id="3.30.70.1380">
    <property type="entry name" value="Transcriptional regulatory protein pf0864 domain like"/>
    <property type="match status" value="1"/>
</dbReference>
<dbReference type="RefSeq" id="WP_011393989.1">
    <property type="nucleotide sequence ID" value="NZ_DF238840.1"/>
</dbReference>
<dbReference type="GO" id="GO:0016829">
    <property type="term" value="F:lyase activity"/>
    <property type="evidence" value="ECO:0007669"/>
    <property type="project" value="UniProtKB-UniRule"/>
</dbReference>
<proteinExistence type="inferred from homology"/>
<sequence>MKIAYFDCFSGISGDMCLGALIACGLSQDELTSGLKGLGLEGWELRVREVKQHSIAATDVAVQVTGSQPHRHLADILGLINNSSLPAPVKEKSAAVFKNLARAEGQVHGIDASQVHFHEVGAVDAIIDIVGSILGLHLLGIEKVISSPLPAGSGWVDCRHGKLPVPAPATLYLLQGYPVYGTEDKAELVTPTGAALITTLADSFGPFPAMNLTRVGFGAGKTELPHPNLLRLALGEINSGQLEGEESSLVIETTIDDMNPEFFPALLEETMAAGAVDAFFTPVQMKKGRPGILFTALCPENKLAAVAAAIFTHSSTLGLRFRRDQRLVCQRRMAEVVTPYGTVPVKLGLYRDPTGQVITNIAPEYESCRQIAKSAGAPLKEVYAAALAAARALKAF</sequence>
<dbReference type="Gene3D" id="3.10.20.300">
    <property type="entry name" value="mk0293 like domain"/>
    <property type="match status" value="1"/>
</dbReference>
<dbReference type="GO" id="GO:0016151">
    <property type="term" value="F:nickel cation binding"/>
    <property type="evidence" value="ECO:0007669"/>
    <property type="project" value="UniProtKB-UniRule"/>
</dbReference>
<evidence type="ECO:0000313" key="3">
    <source>
        <dbReference type="EMBL" id="GAF25750.1"/>
    </source>
</evidence>
<dbReference type="SMR" id="A0A0S6UEA3"/>
<dbReference type="AlphaFoldDB" id="A0A0S6UEA3"/>
<reference evidence="3" key="1">
    <citation type="journal article" date="2014" name="Gene">
        <title>Genome-guided analysis of transformation efficiency and carbon dioxide assimilation by Moorella thermoacetica Y72.</title>
        <authorList>
            <person name="Tsukahara K."/>
            <person name="Kita A."/>
            <person name="Nakashimada Y."/>
            <person name="Hoshino T."/>
            <person name="Murakami K."/>
        </authorList>
    </citation>
    <scope>NUCLEOTIDE SEQUENCE [LARGE SCALE GENOMIC DNA]</scope>
    <source>
        <strain evidence="3">Y72</strain>
    </source>
</reference>
<organism evidence="3">
    <name type="scientific">Moorella thermoacetica Y72</name>
    <dbReference type="NCBI Taxonomy" id="1325331"/>
    <lineage>
        <taxon>Bacteria</taxon>
        <taxon>Bacillati</taxon>
        <taxon>Bacillota</taxon>
        <taxon>Clostridia</taxon>
        <taxon>Neomoorellales</taxon>
        <taxon>Neomoorellaceae</taxon>
        <taxon>Neomoorella</taxon>
    </lineage>
</organism>
<comment type="similarity">
    <text evidence="2">Belongs to the LarC family.</text>
</comment>
<comment type="function">
    <text evidence="2">Involved in the biosynthesis of a nickel-pincer cofactor ((SCS)Ni(II) pincer complex). Binds Ni(2+), and functions in nickel delivery to pyridinium-3,5-bisthiocarboxylic acid mononucleotide (P2TMN), to form the mature cofactor. Is thus probably required for the activation of nickel-pincer cofactor-dependent enzymes.</text>
</comment>
<dbReference type="PANTHER" id="PTHR36566:SF1">
    <property type="entry name" value="PYRIDINIUM-3,5-BISTHIOCARBOXYLIC ACID MONONUCLEOTIDE NICKEL INSERTION PROTEIN"/>
    <property type="match status" value="1"/>
</dbReference>
<keyword evidence="1 2" id="KW-0533">Nickel</keyword>
<dbReference type="InterPro" id="IPR002822">
    <property type="entry name" value="Ni_insertion"/>
</dbReference>
<dbReference type="NCBIfam" id="TIGR00299">
    <property type="entry name" value="nickel pincer cofactor biosynthesis protein LarC"/>
    <property type="match status" value="1"/>
</dbReference>
<protein>
    <recommendedName>
        <fullName evidence="2">Pyridinium-3,5-bisthiocarboxylic acid mononucleotide nickel insertion protein</fullName>
        <shortName evidence="2">P2TMN nickel insertion protein</shortName>
        <ecNumber evidence="2">4.99.1.12</ecNumber>
    </recommendedName>
    <alternativeName>
        <fullName evidence="2">Nickel-pincer cofactor biosynthesis protein LarC</fullName>
    </alternativeName>
</protein>
<accession>A0A0S6UEA3</accession>
<dbReference type="HAMAP" id="MF_01074">
    <property type="entry name" value="LarC"/>
    <property type="match status" value="1"/>
</dbReference>
<keyword evidence="2" id="KW-0456">Lyase</keyword>
<dbReference type="PANTHER" id="PTHR36566">
    <property type="entry name" value="NICKEL INSERTION PROTEIN-RELATED"/>
    <property type="match status" value="1"/>
</dbReference>
<evidence type="ECO:0000256" key="2">
    <source>
        <dbReference type="HAMAP-Rule" id="MF_01074"/>
    </source>
</evidence>
<gene>
    <name evidence="2" type="primary">larC</name>
    <name evidence="3" type="ORF">MTY_1087</name>
</gene>
<dbReference type="Proteomes" id="UP000063718">
    <property type="component" value="Unassembled WGS sequence"/>
</dbReference>
<comment type="catalytic activity">
    <reaction evidence="2">
        <text>Ni(II)-pyridinium-3,5-bisthiocarboxylate mononucleotide = pyridinium-3,5-bisthiocarboxylate mononucleotide + Ni(2+)</text>
        <dbReference type="Rhea" id="RHEA:54784"/>
        <dbReference type="ChEBI" id="CHEBI:49786"/>
        <dbReference type="ChEBI" id="CHEBI:137372"/>
        <dbReference type="ChEBI" id="CHEBI:137373"/>
        <dbReference type="EC" id="4.99.1.12"/>
    </reaction>
</comment>